<sequence length="230" mass="25988">MWRSRLIRPGRIGPITNALHWDIRGVAFRSQLYSTKADSSRAADTKIPWSIRIKHATSFSFYSAIVLAGVGMSGLVIYYFISDILLPTSDVQVFNRAFHLVKEDEECLRRLGGNKLSAYGEQSGNKWARNRPIASRRGFDGAGREHLLMQFHVKGDLAEGLVRLEMVKSDKKGHGGIGQFDFRYLALEVPGYNRYYLIDNSPKLPKRQWTNNTGFLGVKWGKPKDGDASH</sequence>
<accession>A0A060T7W4</accession>
<proteinExistence type="inferred from homology"/>
<evidence type="ECO:0000256" key="7">
    <source>
        <dbReference type="ARBA" id="ARBA00022989"/>
    </source>
</evidence>
<dbReference type="Gene3D" id="3.10.450.320">
    <property type="entry name" value="Mitochondrial import inner membrane translocase subunit Tim21"/>
    <property type="match status" value="1"/>
</dbReference>
<dbReference type="GO" id="GO:0030150">
    <property type="term" value="P:protein import into mitochondrial matrix"/>
    <property type="evidence" value="ECO:0007669"/>
    <property type="project" value="UniProtKB-UniRule"/>
</dbReference>
<comment type="function">
    <text evidence="10">Essential component of the TIM23 complex, a complex that mediates the translocation of transit peptide-containing proteins across the mitochondrial inner membrane.</text>
</comment>
<evidence type="ECO:0000256" key="4">
    <source>
        <dbReference type="ARBA" id="ARBA00022692"/>
    </source>
</evidence>
<dbReference type="PANTHER" id="PTHR13032">
    <property type="entry name" value="MITOCHONDRIAL IMPORT INNER MEMBRANE TRANSLOCASE SUBUNIT TIM21"/>
    <property type="match status" value="1"/>
</dbReference>
<feature type="transmembrane region" description="Helical" evidence="10">
    <location>
        <begin position="59"/>
        <end position="81"/>
    </location>
</feature>
<dbReference type="PANTHER" id="PTHR13032:SF6">
    <property type="entry name" value="MITOCHONDRIAL IMPORT INNER MEMBRANE TRANSLOCASE SUBUNIT TIM21"/>
    <property type="match status" value="1"/>
</dbReference>
<keyword evidence="5 10" id="KW-0999">Mitochondrion inner membrane</keyword>
<evidence type="ECO:0000256" key="5">
    <source>
        <dbReference type="ARBA" id="ARBA00022792"/>
    </source>
</evidence>
<dbReference type="InterPro" id="IPR038552">
    <property type="entry name" value="Tim21_IMS_sf"/>
</dbReference>
<dbReference type="GO" id="GO:0005744">
    <property type="term" value="C:TIM23 mitochondrial import inner membrane translocase complex"/>
    <property type="evidence" value="ECO:0007669"/>
    <property type="project" value="UniProtKB-UniRule"/>
</dbReference>
<dbReference type="EMBL" id="HG937693">
    <property type="protein sequence ID" value="CDP35261.1"/>
    <property type="molecule type" value="Genomic_DNA"/>
</dbReference>
<evidence type="ECO:0000256" key="3">
    <source>
        <dbReference type="ARBA" id="ARBA00020726"/>
    </source>
</evidence>
<evidence type="ECO:0000256" key="8">
    <source>
        <dbReference type="ARBA" id="ARBA00023128"/>
    </source>
</evidence>
<dbReference type="Pfam" id="PF08294">
    <property type="entry name" value="TIM21"/>
    <property type="match status" value="1"/>
</dbReference>
<evidence type="ECO:0000256" key="10">
    <source>
        <dbReference type="RuleBase" id="RU367142"/>
    </source>
</evidence>
<keyword evidence="8 10" id="KW-0496">Mitochondrion</keyword>
<keyword evidence="9 10" id="KW-0472">Membrane</keyword>
<dbReference type="PhylomeDB" id="A0A060T7W4"/>
<reference evidence="11" key="1">
    <citation type="submission" date="2014-02" db="EMBL/GenBank/DDBJ databases">
        <authorList>
            <person name="Genoscope - CEA"/>
        </authorList>
    </citation>
    <scope>NUCLEOTIDE SEQUENCE</scope>
    <source>
        <strain evidence="11">LS3</strain>
    </source>
</reference>
<comment type="subunit">
    <text evidence="10">Component of the TIM23 complex.</text>
</comment>
<keyword evidence="6" id="KW-0809">Transit peptide</keyword>
<evidence type="ECO:0000256" key="1">
    <source>
        <dbReference type="ARBA" id="ARBA00004434"/>
    </source>
</evidence>
<evidence type="ECO:0000256" key="9">
    <source>
        <dbReference type="ARBA" id="ARBA00023136"/>
    </source>
</evidence>
<evidence type="ECO:0000256" key="2">
    <source>
        <dbReference type="ARBA" id="ARBA00010867"/>
    </source>
</evidence>
<keyword evidence="7 10" id="KW-1133">Transmembrane helix</keyword>
<comment type="similarity">
    <text evidence="2 10">Belongs to the TIM21 family.</text>
</comment>
<protein>
    <recommendedName>
        <fullName evidence="3 10">Mitochondrial import inner membrane translocase subunit Tim21</fullName>
    </recommendedName>
</protein>
<dbReference type="AlphaFoldDB" id="A0A060T7W4"/>
<comment type="subcellular location">
    <subcellularLocation>
        <location evidence="1 10">Mitochondrion inner membrane</location>
        <topology evidence="1 10">Single-pass membrane protein</topology>
    </subcellularLocation>
</comment>
<name>A0A060T7W4_BLAAD</name>
<reference evidence="11" key="2">
    <citation type="submission" date="2014-06" db="EMBL/GenBank/DDBJ databases">
        <title>The complete genome of Blastobotrys (Arxula) adeninivorans LS3 - a yeast of biotechnological interest.</title>
        <authorList>
            <person name="Kunze G."/>
            <person name="Gaillardin C."/>
            <person name="Czernicka M."/>
            <person name="Durrens P."/>
            <person name="Martin T."/>
            <person name="Boer E."/>
            <person name="Gabaldon T."/>
            <person name="Cruz J."/>
            <person name="Talla E."/>
            <person name="Marck C."/>
            <person name="Goffeau A."/>
            <person name="Barbe V."/>
            <person name="Baret P."/>
            <person name="Baronian K."/>
            <person name="Beier S."/>
            <person name="Bleykasten C."/>
            <person name="Bode R."/>
            <person name="Casaregola S."/>
            <person name="Despons L."/>
            <person name="Fairhead C."/>
            <person name="Giersberg M."/>
            <person name="Gierski P."/>
            <person name="Hahnel U."/>
            <person name="Hartmann A."/>
            <person name="Jankowska D."/>
            <person name="Jubin C."/>
            <person name="Jung P."/>
            <person name="Lafontaine I."/>
            <person name="Leh-Louis V."/>
            <person name="Lemaire M."/>
            <person name="Marcet-Houben M."/>
            <person name="Mascher M."/>
            <person name="Morel G."/>
            <person name="Richard G.-F."/>
            <person name="Riechen J."/>
            <person name="Sacerdot C."/>
            <person name="Sarkar A."/>
            <person name="Savel G."/>
            <person name="Schacherer J."/>
            <person name="Sherman D."/>
            <person name="Straub M.-L."/>
            <person name="Stein N."/>
            <person name="Thierry A."/>
            <person name="Trautwein-Schult A."/>
            <person name="Westhof E."/>
            <person name="Worch S."/>
            <person name="Dujon B."/>
            <person name="Souciet J.-L."/>
            <person name="Wincker P."/>
            <person name="Scholz U."/>
            <person name="Neuveglise N."/>
        </authorList>
    </citation>
    <scope>NUCLEOTIDE SEQUENCE</scope>
    <source>
        <strain evidence="11">LS3</strain>
    </source>
</reference>
<keyword evidence="10" id="KW-0653">Protein transport</keyword>
<organism evidence="11">
    <name type="scientific">Blastobotrys adeninivorans</name>
    <name type="common">Yeast</name>
    <name type="synonym">Arxula adeninivorans</name>
    <dbReference type="NCBI Taxonomy" id="409370"/>
    <lineage>
        <taxon>Eukaryota</taxon>
        <taxon>Fungi</taxon>
        <taxon>Dikarya</taxon>
        <taxon>Ascomycota</taxon>
        <taxon>Saccharomycotina</taxon>
        <taxon>Dipodascomycetes</taxon>
        <taxon>Dipodascales</taxon>
        <taxon>Trichomonascaceae</taxon>
        <taxon>Blastobotrys</taxon>
    </lineage>
</organism>
<keyword evidence="10" id="KW-0811">Translocation</keyword>
<dbReference type="FunFam" id="3.10.450.320:FF:000002">
    <property type="entry name" value="Mitochondrial import inner membrane translocase subunit tim21"/>
    <property type="match status" value="1"/>
</dbReference>
<evidence type="ECO:0000256" key="6">
    <source>
        <dbReference type="ARBA" id="ARBA00022946"/>
    </source>
</evidence>
<dbReference type="InterPro" id="IPR013261">
    <property type="entry name" value="Tim21"/>
</dbReference>
<evidence type="ECO:0000313" key="11">
    <source>
        <dbReference type="EMBL" id="CDP35261.1"/>
    </source>
</evidence>
<keyword evidence="10" id="KW-0813">Transport</keyword>
<keyword evidence="4 10" id="KW-0812">Transmembrane</keyword>
<gene>
    <name evidence="11" type="ORF">GNLVRS02_ARAD1C31262g</name>
</gene>